<evidence type="ECO:0000313" key="2">
    <source>
        <dbReference type="EMBL" id="KAG5455645.1"/>
    </source>
</evidence>
<reference evidence="2 3" key="1">
    <citation type="journal article" name="Sci. Rep.">
        <title>Genome-scale phylogenetic analyses confirm Olpidium as the closest living zoosporic fungus to the non-flagellated, terrestrial fungi.</title>
        <authorList>
            <person name="Chang Y."/>
            <person name="Rochon D."/>
            <person name="Sekimoto S."/>
            <person name="Wang Y."/>
            <person name="Chovatia M."/>
            <person name="Sandor L."/>
            <person name="Salamov A."/>
            <person name="Grigoriev I.V."/>
            <person name="Stajich J.E."/>
            <person name="Spatafora J.W."/>
        </authorList>
    </citation>
    <scope>NUCLEOTIDE SEQUENCE [LARGE SCALE GENOMIC DNA]</scope>
    <source>
        <strain evidence="2">S191</strain>
    </source>
</reference>
<dbReference type="InterPro" id="IPR052604">
    <property type="entry name" value="Mito_Tim_assembly_helper"/>
</dbReference>
<organism evidence="2 3">
    <name type="scientific">Olpidium bornovanus</name>
    <dbReference type="NCBI Taxonomy" id="278681"/>
    <lineage>
        <taxon>Eukaryota</taxon>
        <taxon>Fungi</taxon>
        <taxon>Fungi incertae sedis</taxon>
        <taxon>Olpidiomycota</taxon>
        <taxon>Olpidiomycotina</taxon>
        <taxon>Olpidiomycetes</taxon>
        <taxon>Olpidiales</taxon>
        <taxon>Olpidiaceae</taxon>
        <taxon>Olpidium</taxon>
    </lineage>
</organism>
<keyword evidence="3" id="KW-1185">Reference proteome</keyword>
<evidence type="ECO:0000256" key="1">
    <source>
        <dbReference type="SAM" id="MobiDB-lite"/>
    </source>
</evidence>
<sequence length="104" mass="12093">MQEVQEGFPERHEVSVFGSAGLERERERVEELDDSDEYCPHCDNQYVIEAKTPQLGIGVEGEDARKDARCHYKRRQDQGSHRQEVVQPRRDFAVRMRPGCSAKF</sequence>
<gene>
    <name evidence="2" type="ORF">BJ554DRAFT_4861</name>
</gene>
<dbReference type="OrthoDB" id="411372at2759"/>
<proteinExistence type="predicted"/>
<dbReference type="AlphaFoldDB" id="A0A8H8DEI5"/>
<dbReference type="PANTHER" id="PTHR28082:SF2">
    <property type="entry name" value="CHY-TYPE DOMAIN-CONTAINING PROTEIN"/>
    <property type="match status" value="1"/>
</dbReference>
<dbReference type="EMBL" id="JAEFCI010013018">
    <property type="protein sequence ID" value="KAG5455645.1"/>
    <property type="molecule type" value="Genomic_DNA"/>
</dbReference>
<dbReference type="GO" id="GO:0045041">
    <property type="term" value="P:protein import into mitochondrial intermembrane space"/>
    <property type="evidence" value="ECO:0007669"/>
    <property type="project" value="TreeGrafter"/>
</dbReference>
<feature type="region of interest" description="Disordered" evidence="1">
    <location>
        <begin position="1"/>
        <end position="27"/>
    </location>
</feature>
<dbReference type="GO" id="GO:0008270">
    <property type="term" value="F:zinc ion binding"/>
    <property type="evidence" value="ECO:0007669"/>
    <property type="project" value="TreeGrafter"/>
</dbReference>
<name>A0A8H8DEI5_9FUNG</name>
<dbReference type="GO" id="GO:0005758">
    <property type="term" value="C:mitochondrial intermembrane space"/>
    <property type="evidence" value="ECO:0007669"/>
    <property type="project" value="TreeGrafter"/>
</dbReference>
<comment type="caution">
    <text evidence="2">The sequence shown here is derived from an EMBL/GenBank/DDBJ whole genome shotgun (WGS) entry which is preliminary data.</text>
</comment>
<accession>A0A8H8DEI5</accession>
<dbReference type="Proteomes" id="UP000673691">
    <property type="component" value="Unassembled WGS sequence"/>
</dbReference>
<dbReference type="PANTHER" id="PTHR28082">
    <property type="entry name" value="ZINC FINGER PROTEIN"/>
    <property type="match status" value="1"/>
</dbReference>
<evidence type="ECO:0000313" key="3">
    <source>
        <dbReference type="Proteomes" id="UP000673691"/>
    </source>
</evidence>
<protein>
    <submittedName>
        <fullName evidence="2">Uncharacterized protein</fullName>
    </submittedName>
</protein>